<evidence type="ECO:0000313" key="3">
    <source>
        <dbReference type="Proteomes" id="UP000018468"/>
    </source>
</evidence>
<dbReference type="Ensembl" id="ENSLOCT00000006413.1">
    <property type="protein sequence ID" value="ENSLOCP00000006405.1"/>
    <property type="gene ID" value="ENSLOCG00000005318.1"/>
</dbReference>
<dbReference type="AlphaFoldDB" id="W5MDE6"/>
<dbReference type="HOGENOM" id="CLU_103069_0_0_1"/>
<dbReference type="PANTHER" id="PTHR35665">
    <property type="entry name" value="PROTEIN LKAAEAR1"/>
    <property type="match status" value="1"/>
</dbReference>
<proteinExistence type="predicted"/>
<keyword evidence="3" id="KW-1185">Reference proteome</keyword>
<reference evidence="3" key="1">
    <citation type="submission" date="2011-12" db="EMBL/GenBank/DDBJ databases">
        <title>The Draft Genome of Lepisosteus oculatus.</title>
        <authorList>
            <consortium name="The Broad Institute Genome Assembly &amp; Analysis Group"/>
            <consortium name="Computational R&amp;D Group"/>
            <consortium name="and Sequencing Platform"/>
            <person name="Di Palma F."/>
            <person name="Alfoldi J."/>
            <person name="Johnson J."/>
            <person name="Berlin A."/>
            <person name="Gnerre S."/>
            <person name="Jaffe D."/>
            <person name="MacCallum I."/>
            <person name="Young S."/>
            <person name="Walker B.J."/>
            <person name="Lander E.S."/>
            <person name="Lindblad-Toh K."/>
        </authorList>
    </citation>
    <scope>NUCLEOTIDE SEQUENCE [LARGE SCALE GENOMIC DNA]</scope>
</reference>
<dbReference type="Proteomes" id="UP000018468">
    <property type="component" value="Linkage group LG18"/>
</dbReference>
<reference evidence="2" key="3">
    <citation type="submission" date="2025-09" db="UniProtKB">
        <authorList>
            <consortium name="Ensembl"/>
        </authorList>
    </citation>
    <scope>IDENTIFICATION</scope>
</reference>
<name>W5MDE6_LEPOC</name>
<dbReference type="Pfam" id="PF15478">
    <property type="entry name" value="LKAAEAR"/>
    <property type="match status" value="1"/>
</dbReference>
<feature type="region of interest" description="Disordered" evidence="1">
    <location>
        <begin position="58"/>
        <end position="84"/>
    </location>
</feature>
<dbReference type="PANTHER" id="PTHR35665:SF1">
    <property type="entry name" value="PROTEIN LKAAEAR1"/>
    <property type="match status" value="1"/>
</dbReference>
<organism evidence="2 3">
    <name type="scientific">Lepisosteus oculatus</name>
    <name type="common">Spotted gar</name>
    <dbReference type="NCBI Taxonomy" id="7918"/>
    <lineage>
        <taxon>Eukaryota</taxon>
        <taxon>Metazoa</taxon>
        <taxon>Chordata</taxon>
        <taxon>Craniata</taxon>
        <taxon>Vertebrata</taxon>
        <taxon>Euteleostomi</taxon>
        <taxon>Actinopterygii</taxon>
        <taxon>Neopterygii</taxon>
        <taxon>Holostei</taxon>
        <taxon>Semionotiformes</taxon>
        <taxon>Lepisosteidae</taxon>
        <taxon>Lepisosteus</taxon>
    </lineage>
</organism>
<dbReference type="InParanoid" id="W5MDE6"/>
<dbReference type="InterPro" id="IPR029152">
    <property type="entry name" value="LKAAEAR1"/>
</dbReference>
<dbReference type="GeneTree" id="ENSGT00390000009883"/>
<sequence length="171" mass="19679">QENMSATAKKEKFVAHNWKNVPGSELKKMSLLQKARYLAYEEPSKEVVNSVLISKQRLRGRAPVSRNPQKNPDPEAEEQQRKQDTVIGQLRAAEARNRVRSMRVRYQSMRAQEINHLISCQPTAQKAVRLELLLPAKLEKISPGNDAVDKLERKRIEEILEDERGLTINRT</sequence>
<reference evidence="2" key="2">
    <citation type="submission" date="2025-08" db="UniProtKB">
        <authorList>
            <consortium name="Ensembl"/>
        </authorList>
    </citation>
    <scope>IDENTIFICATION</scope>
</reference>
<evidence type="ECO:0000256" key="1">
    <source>
        <dbReference type="SAM" id="MobiDB-lite"/>
    </source>
</evidence>
<dbReference type="OMA" id="PPRKNIQ"/>
<protein>
    <submittedName>
        <fullName evidence="2">LKAAEAR motif containing 1</fullName>
    </submittedName>
</protein>
<dbReference type="eggNOG" id="ENOG502S5XG">
    <property type="taxonomic scope" value="Eukaryota"/>
</dbReference>
<evidence type="ECO:0000313" key="2">
    <source>
        <dbReference type="Ensembl" id="ENSLOCP00000006405.1"/>
    </source>
</evidence>
<accession>W5MDE6</accession>
<dbReference type="Bgee" id="ENSLOCG00000005318">
    <property type="expression patterns" value="Expressed in testis and 13 other cell types or tissues"/>
</dbReference>
<dbReference type="EMBL" id="AHAT01024400">
    <property type="status" value="NOT_ANNOTATED_CDS"/>
    <property type="molecule type" value="Genomic_DNA"/>
</dbReference>